<dbReference type="SUPFAM" id="SSF48498">
    <property type="entry name" value="Tetracyclin repressor-like, C-terminal domain"/>
    <property type="match status" value="1"/>
</dbReference>
<dbReference type="InterPro" id="IPR036271">
    <property type="entry name" value="Tet_transcr_reg_TetR-rel_C_sf"/>
</dbReference>
<evidence type="ECO:0000256" key="4">
    <source>
        <dbReference type="PROSITE-ProRule" id="PRU00335"/>
    </source>
</evidence>
<protein>
    <recommendedName>
        <fullName evidence="5">HTH tetR-type domain-containing protein</fullName>
    </recommendedName>
</protein>
<feature type="DNA-binding region" description="H-T-H motif" evidence="4">
    <location>
        <begin position="31"/>
        <end position="50"/>
    </location>
</feature>
<dbReference type="Proteomes" id="UP000219994">
    <property type="component" value="Unassembled WGS sequence"/>
</dbReference>
<organism evidence="6 7">
    <name type="scientific">Candidatus Lumbricidiphila eiseniae</name>
    <dbReference type="NCBI Taxonomy" id="1969409"/>
    <lineage>
        <taxon>Bacteria</taxon>
        <taxon>Bacillati</taxon>
        <taxon>Actinomycetota</taxon>
        <taxon>Actinomycetes</taxon>
        <taxon>Micrococcales</taxon>
        <taxon>Microbacteriaceae</taxon>
        <taxon>Candidatus Lumbricidiphila</taxon>
    </lineage>
</organism>
<dbReference type="Gene3D" id="1.10.357.10">
    <property type="entry name" value="Tetracycline Repressor, domain 2"/>
    <property type="match status" value="2"/>
</dbReference>
<dbReference type="GO" id="GO:0003677">
    <property type="term" value="F:DNA binding"/>
    <property type="evidence" value="ECO:0007669"/>
    <property type="project" value="UniProtKB-UniRule"/>
</dbReference>
<comment type="caution">
    <text evidence="6">The sequence shown here is derived from an EMBL/GenBank/DDBJ whole genome shotgun (WGS) entry which is preliminary data.</text>
</comment>
<dbReference type="PRINTS" id="PR00455">
    <property type="entry name" value="HTHTETR"/>
</dbReference>
<dbReference type="EMBL" id="NAEP01000069">
    <property type="protein sequence ID" value="PDQ34105.1"/>
    <property type="molecule type" value="Genomic_DNA"/>
</dbReference>
<name>A0A2A6FMJ5_9MICO</name>
<evidence type="ECO:0000256" key="3">
    <source>
        <dbReference type="ARBA" id="ARBA00023163"/>
    </source>
</evidence>
<evidence type="ECO:0000256" key="1">
    <source>
        <dbReference type="ARBA" id="ARBA00023015"/>
    </source>
</evidence>
<accession>A0A2A6FMJ5</accession>
<dbReference type="PANTHER" id="PTHR47506">
    <property type="entry name" value="TRANSCRIPTIONAL REGULATORY PROTEIN"/>
    <property type="match status" value="1"/>
</dbReference>
<evidence type="ECO:0000313" key="7">
    <source>
        <dbReference type="Proteomes" id="UP000219994"/>
    </source>
</evidence>
<reference evidence="7" key="1">
    <citation type="submission" date="2017-03" db="EMBL/GenBank/DDBJ databases">
        <authorList>
            <person name="Lund M.B."/>
        </authorList>
    </citation>
    <scope>NUCLEOTIDE SEQUENCE [LARGE SCALE GENOMIC DNA]</scope>
</reference>
<dbReference type="PROSITE" id="PS50977">
    <property type="entry name" value="HTH_TETR_2"/>
    <property type="match status" value="1"/>
</dbReference>
<evidence type="ECO:0000259" key="5">
    <source>
        <dbReference type="PROSITE" id="PS50977"/>
    </source>
</evidence>
<dbReference type="AlphaFoldDB" id="A0A2A6FMJ5"/>
<keyword evidence="3" id="KW-0804">Transcription</keyword>
<gene>
    <name evidence="6" type="ORF">B5766_12785</name>
</gene>
<keyword evidence="2 4" id="KW-0238">DNA-binding</keyword>
<dbReference type="InterPro" id="IPR001647">
    <property type="entry name" value="HTH_TetR"/>
</dbReference>
<keyword evidence="1" id="KW-0805">Transcription regulation</keyword>
<evidence type="ECO:0000256" key="2">
    <source>
        <dbReference type="ARBA" id="ARBA00023125"/>
    </source>
</evidence>
<proteinExistence type="predicted"/>
<feature type="domain" description="HTH tetR-type" evidence="5">
    <location>
        <begin position="8"/>
        <end position="68"/>
    </location>
</feature>
<dbReference type="PANTHER" id="PTHR47506:SF7">
    <property type="entry name" value="TRANSCRIPTIONAL REGULATORY PROTEIN"/>
    <property type="match status" value="1"/>
</dbReference>
<dbReference type="Pfam" id="PF00440">
    <property type="entry name" value="TetR_N"/>
    <property type="match status" value="1"/>
</dbReference>
<sequence length="164" mass="17901">MAEQARALATREKIVESAAQLFSTTNYHVATMAGLAHAAGVTQGALYFHFDSKVALAQEIVGAAAPYSDWVATTEQLVARARVDGDLSQTLSISDAARIVVGSFTGTQMLSGVRESWGDLRSRLEELWRFLLPILVVRERVHFFVDTPRLVWSVEAELAQIGAP</sequence>
<evidence type="ECO:0000313" key="6">
    <source>
        <dbReference type="EMBL" id="PDQ34105.1"/>
    </source>
</evidence>